<evidence type="ECO:0000313" key="3">
    <source>
        <dbReference type="EMBL" id="MDX5932473.1"/>
    </source>
</evidence>
<evidence type="ECO:0000259" key="2">
    <source>
        <dbReference type="PROSITE" id="PS50234"/>
    </source>
</evidence>
<dbReference type="EMBL" id="JAWXYB010000018">
    <property type="protein sequence ID" value="MDX5932473.1"/>
    <property type="molecule type" value="Genomic_DNA"/>
</dbReference>
<dbReference type="InterPro" id="IPR002035">
    <property type="entry name" value="VWF_A"/>
</dbReference>
<keyword evidence="1" id="KW-0472">Membrane</keyword>
<dbReference type="AlphaFoldDB" id="A0AAW9DTU0"/>
<sequence>MVERARIGVLGDNTALGDAIGLALRQITPRSGLKPVLILYSDNGTSNAGQVSPAQAVAIARHLGVKIFSVQVGGDPAKGRPYKVSSYEGEQPDMRLIASDTGGRFFYAASTGAERAAIRTIGTIVPRLRPPGGRHRLATALYSGPLVVAALLWLLGGIWQADRSR</sequence>
<keyword evidence="4" id="KW-1185">Reference proteome</keyword>
<name>A0AAW9DTU0_ACIAO</name>
<accession>A0AAW9DTU0</accession>
<comment type="caution">
    <text evidence="3">The sequence shown here is derived from an EMBL/GenBank/DDBJ whole genome shotgun (WGS) entry which is preliminary data.</text>
</comment>
<dbReference type="SUPFAM" id="SSF53300">
    <property type="entry name" value="vWA-like"/>
    <property type="match status" value="1"/>
</dbReference>
<dbReference type="InterPro" id="IPR036465">
    <property type="entry name" value="vWFA_dom_sf"/>
</dbReference>
<dbReference type="PROSITE" id="PS50234">
    <property type="entry name" value="VWFA"/>
    <property type="match status" value="1"/>
</dbReference>
<dbReference type="Gene3D" id="3.40.50.410">
    <property type="entry name" value="von Willebrand factor, type A domain"/>
    <property type="match status" value="1"/>
</dbReference>
<protein>
    <submittedName>
        <fullName evidence="3">VWA domain-containing protein</fullName>
    </submittedName>
</protein>
<keyword evidence="1" id="KW-1133">Transmembrane helix</keyword>
<evidence type="ECO:0000313" key="4">
    <source>
        <dbReference type="Proteomes" id="UP001279553"/>
    </source>
</evidence>
<dbReference type="Proteomes" id="UP001279553">
    <property type="component" value="Unassembled WGS sequence"/>
</dbReference>
<feature type="transmembrane region" description="Helical" evidence="1">
    <location>
        <begin position="137"/>
        <end position="159"/>
    </location>
</feature>
<dbReference type="Pfam" id="PF00092">
    <property type="entry name" value="VWA"/>
    <property type="match status" value="1"/>
</dbReference>
<evidence type="ECO:0000256" key="1">
    <source>
        <dbReference type="SAM" id="Phobius"/>
    </source>
</evidence>
<dbReference type="RefSeq" id="WP_319615324.1">
    <property type="nucleotide sequence ID" value="NZ_JAWXYB010000018.1"/>
</dbReference>
<feature type="domain" description="VWFA" evidence="2">
    <location>
        <begin position="1"/>
        <end position="128"/>
    </location>
</feature>
<reference evidence="3 4" key="1">
    <citation type="submission" date="2023-11" db="EMBL/GenBank/DDBJ databases">
        <title>MicrobeMod: A computational toolkit for identifying prokaryotic methylation and restriction-modification with nanopore sequencing.</title>
        <authorList>
            <person name="Crits-Christoph A."/>
            <person name="Kang S.C."/>
            <person name="Lee H."/>
            <person name="Ostrov N."/>
        </authorList>
    </citation>
    <scope>NUCLEOTIDE SEQUENCE [LARGE SCALE GENOMIC DNA]</scope>
    <source>
        <strain evidence="3 4">DSMZ 700</strain>
    </source>
</reference>
<gene>
    <name evidence="3" type="ORF">SIL87_17080</name>
</gene>
<keyword evidence="1" id="KW-0812">Transmembrane</keyword>
<organism evidence="3 4">
    <name type="scientific">Acidiphilium acidophilum</name>
    <name type="common">Thiobacillus acidophilus</name>
    <dbReference type="NCBI Taxonomy" id="76588"/>
    <lineage>
        <taxon>Bacteria</taxon>
        <taxon>Pseudomonadati</taxon>
        <taxon>Pseudomonadota</taxon>
        <taxon>Alphaproteobacteria</taxon>
        <taxon>Acetobacterales</taxon>
        <taxon>Acidocellaceae</taxon>
        <taxon>Acidiphilium</taxon>
    </lineage>
</organism>
<proteinExistence type="predicted"/>